<reference evidence="1 2" key="1">
    <citation type="submission" date="2017-11" db="EMBL/GenBank/DDBJ databases">
        <title>Draft genome sequence of environmental isolate Aeromonas cavernicola sp. nov. MDC 2508.</title>
        <authorList>
            <person name="Colston S.M."/>
            <person name="Navarro A."/>
            <person name="Martinez-Murcia A.J."/>
            <person name="Graf J."/>
        </authorList>
    </citation>
    <scope>NUCLEOTIDE SEQUENCE [LARGE SCALE GENOMIC DNA]</scope>
    <source>
        <strain evidence="1 2">MDC 2508</strain>
    </source>
</reference>
<gene>
    <name evidence="1" type="ORF">CUC53_01735</name>
</gene>
<name>A0A2H9U902_9GAMM</name>
<accession>A0A2H9U902</accession>
<protein>
    <submittedName>
        <fullName evidence="1">Uncharacterized protein</fullName>
    </submittedName>
</protein>
<evidence type="ECO:0000313" key="1">
    <source>
        <dbReference type="EMBL" id="PJG60482.1"/>
    </source>
</evidence>
<dbReference type="InterPro" id="IPR057007">
    <property type="entry name" value="OrgC"/>
</dbReference>
<dbReference type="RefSeq" id="WP_100292565.1">
    <property type="nucleotide sequence ID" value="NZ_PGGC01000011.1"/>
</dbReference>
<dbReference type="EMBL" id="PGGC01000011">
    <property type="protein sequence ID" value="PJG60482.1"/>
    <property type="molecule type" value="Genomic_DNA"/>
</dbReference>
<evidence type="ECO:0000313" key="2">
    <source>
        <dbReference type="Proteomes" id="UP000235861"/>
    </source>
</evidence>
<dbReference type="Proteomes" id="UP000235861">
    <property type="component" value="Unassembled WGS sequence"/>
</dbReference>
<dbReference type="OrthoDB" id="8590731at2"/>
<dbReference type="AlphaFoldDB" id="A0A2H9U902"/>
<sequence length="158" mass="17510">MMISPITTIAAPLLSTATENVIPLSERIPQHALAVSPTEESIPLPDAAPDDNEDLLTHAFLDELRLLAPSEDPREYANAVSQLMRDFVDPTTQQRAFVTLEQQLALLQRTLAEVDKDPILTKPLTAVMLGTANVKLEMTKWMQDTVLSGGEITEFEEW</sequence>
<organism evidence="1 2">
    <name type="scientific">Aeromonas cavernicola</name>
    <dbReference type="NCBI Taxonomy" id="1006623"/>
    <lineage>
        <taxon>Bacteria</taxon>
        <taxon>Pseudomonadati</taxon>
        <taxon>Pseudomonadota</taxon>
        <taxon>Gammaproteobacteria</taxon>
        <taxon>Aeromonadales</taxon>
        <taxon>Aeromonadaceae</taxon>
        <taxon>Aeromonas</taxon>
    </lineage>
</organism>
<comment type="caution">
    <text evidence="1">The sequence shown here is derived from an EMBL/GenBank/DDBJ whole genome shotgun (WGS) entry which is preliminary data.</text>
</comment>
<dbReference type="Pfam" id="PF24687">
    <property type="entry name" value="OrgC"/>
    <property type="match status" value="1"/>
</dbReference>
<keyword evidence="2" id="KW-1185">Reference proteome</keyword>
<proteinExistence type="predicted"/>